<keyword evidence="6" id="KW-0032">Aminotransferase</keyword>
<dbReference type="InterPro" id="IPR000653">
    <property type="entry name" value="DegT/StrS_aminotransferase"/>
</dbReference>
<keyword evidence="7" id="KW-1185">Reference proteome</keyword>
<proteinExistence type="inferred from homology"/>
<evidence type="ECO:0000256" key="3">
    <source>
        <dbReference type="PIRSR" id="PIRSR000390-1"/>
    </source>
</evidence>
<protein>
    <submittedName>
        <fullName evidence="6">DegT/DnrJ/EryC1/StrS family aminotransferase</fullName>
    </submittedName>
</protein>
<dbReference type="CDD" id="cd00616">
    <property type="entry name" value="AHBA_syn"/>
    <property type="match status" value="1"/>
</dbReference>
<dbReference type="AlphaFoldDB" id="A0A4U0PZJ6"/>
<reference evidence="6 7" key="1">
    <citation type="submission" date="2019-04" db="EMBL/GenBank/DDBJ databases">
        <title>Chitiniphilus eburnea sp. nov., a novel chitinolytic bacterium isolated from aquaculture sludge.</title>
        <authorList>
            <person name="Sheng M."/>
        </authorList>
    </citation>
    <scope>NUCLEOTIDE SEQUENCE [LARGE SCALE GENOMIC DNA]</scope>
    <source>
        <strain evidence="6 7">HX-2-15</strain>
    </source>
</reference>
<dbReference type="GO" id="GO:0000271">
    <property type="term" value="P:polysaccharide biosynthetic process"/>
    <property type="evidence" value="ECO:0007669"/>
    <property type="project" value="TreeGrafter"/>
</dbReference>
<comment type="caution">
    <text evidence="6">The sequence shown here is derived from an EMBL/GenBank/DDBJ whole genome shotgun (WGS) entry which is preliminary data.</text>
</comment>
<dbReference type="Proteomes" id="UP000310016">
    <property type="component" value="Unassembled WGS sequence"/>
</dbReference>
<dbReference type="GO" id="GO:0008483">
    <property type="term" value="F:transaminase activity"/>
    <property type="evidence" value="ECO:0007669"/>
    <property type="project" value="UniProtKB-KW"/>
</dbReference>
<dbReference type="PIRSF" id="PIRSF000390">
    <property type="entry name" value="PLP_StrS"/>
    <property type="match status" value="1"/>
</dbReference>
<evidence type="ECO:0000256" key="2">
    <source>
        <dbReference type="ARBA" id="ARBA00037999"/>
    </source>
</evidence>
<dbReference type="OrthoDB" id="9804264at2"/>
<evidence type="ECO:0000256" key="5">
    <source>
        <dbReference type="RuleBase" id="RU004508"/>
    </source>
</evidence>
<dbReference type="InterPro" id="IPR015422">
    <property type="entry name" value="PyrdxlP-dep_Trfase_small"/>
</dbReference>
<dbReference type="PANTHER" id="PTHR30244">
    <property type="entry name" value="TRANSAMINASE"/>
    <property type="match status" value="1"/>
</dbReference>
<dbReference type="Gene3D" id="3.40.640.10">
    <property type="entry name" value="Type I PLP-dependent aspartate aminotransferase-like (Major domain)"/>
    <property type="match status" value="1"/>
</dbReference>
<evidence type="ECO:0000256" key="4">
    <source>
        <dbReference type="PIRSR" id="PIRSR000390-2"/>
    </source>
</evidence>
<feature type="active site" description="Proton acceptor" evidence="3">
    <location>
        <position position="185"/>
    </location>
</feature>
<dbReference type="Gene3D" id="3.90.1150.10">
    <property type="entry name" value="Aspartate Aminotransferase, domain 1"/>
    <property type="match status" value="1"/>
</dbReference>
<evidence type="ECO:0000313" key="6">
    <source>
        <dbReference type="EMBL" id="TJZ74045.1"/>
    </source>
</evidence>
<dbReference type="SUPFAM" id="SSF53383">
    <property type="entry name" value="PLP-dependent transferases"/>
    <property type="match status" value="1"/>
</dbReference>
<dbReference type="EMBL" id="SUMF01000007">
    <property type="protein sequence ID" value="TJZ74045.1"/>
    <property type="molecule type" value="Genomic_DNA"/>
</dbReference>
<name>A0A4U0PZJ6_9NEIS</name>
<sequence>MLPINDLSRHNGPLDAELRAAIDRVLRRGYYILGPENEAFENEFAAYLGVAGTVAVGNGTDALELALRALEIGPGDQVVTVANAGMYASTAIRAVGAEPRYVDIEARHMLIDASQLERVATPQTKAVIVTHLYGRMADVAAVLTFARRRGIKVIEDCAQAHGASRDGRRAGAWGDLAAFSFYPTKNLGALGDGGAVVSNDAGLLARLRSLRQYGWTSKYHVGMVGGRNSRLDELQAAVLRVKLPYLDGWNERRRQVVRQYRSGLADLGWQLPAEPGDDDVAHLCVMRCAERDAVRAALGAAGIASDIHYPVPDHRQAGVATPPQALPETEQAASTVLTLPCFPELEAPEVAVVIAALQQVAQRDQD</sequence>
<gene>
    <name evidence="6" type="ORF">FAZ21_08805</name>
</gene>
<evidence type="ECO:0000313" key="7">
    <source>
        <dbReference type="Proteomes" id="UP000310016"/>
    </source>
</evidence>
<evidence type="ECO:0000256" key="1">
    <source>
        <dbReference type="ARBA" id="ARBA00022898"/>
    </source>
</evidence>
<keyword evidence="6" id="KW-0808">Transferase</keyword>
<dbReference type="PANTHER" id="PTHR30244:SF36">
    <property type="entry name" value="3-OXO-GLUCOSE-6-PHOSPHATE:GLUTAMATE AMINOTRANSFERASE"/>
    <property type="match status" value="1"/>
</dbReference>
<feature type="modified residue" description="N6-(pyridoxal phosphate)lysine" evidence="4">
    <location>
        <position position="185"/>
    </location>
</feature>
<keyword evidence="1 4" id="KW-0663">Pyridoxal phosphate</keyword>
<comment type="similarity">
    <text evidence="2 5">Belongs to the DegT/DnrJ/EryC1 family.</text>
</comment>
<dbReference type="GO" id="GO:0030170">
    <property type="term" value="F:pyridoxal phosphate binding"/>
    <property type="evidence" value="ECO:0007669"/>
    <property type="project" value="TreeGrafter"/>
</dbReference>
<dbReference type="InterPro" id="IPR015421">
    <property type="entry name" value="PyrdxlP-dep_Trfase_major"/>
</dbReference>
<organism evidence="6 7">
    <name type="scientific">Chitiniphilus eburneus</name>
    <dbReference type="NCBI Taxonomy" id="2571148"/>
    <lineage>
        <taxon>Bacteria</taxon>
        <taxon>Pseudomonadati</taxon>
        <taxon>Pseudomonadota</taxon>
        <taxon>Betaproteobacteria</taxon>
        <taxon>Neisseriales</taxon>
        <taxon>Chitinibacteraceae</taxon>
        <taxon>Chitiniphilus</taxon>
    </lineage>
</organism>
<dbReference type="Pfam" id="PF01041">
    <property type="entry name" value="DegT_DnrJ_EryC1"/>
    <property type="match status" value="1"/>
</dbReference>
<dbReference type="RefSeq" id="WP_136773035.1">
    <property type="nucleotide sequence ID" value="NZ_CP156074.1"/>
</dbReference>
<accession>A0A4U0PZJ6</accession>
<dbReference type="InterPro" id="IPR015424">
    <property type="entry name" value="PyrdxlP-dep_Trfase"/>
</dbReference>